<keyword evidence="7" id="KW-0012">Acyltransferase</keyword>
<gene>
    <name evidence="12" type="ORF">RM812_11335</name>
</gene>
<dbReference type="PROSITE" id="PS00606">
    <property type="entry name" value="KS3_1"/>
    <property type="match status" value="1"/>
</dbReference>
<evidence type="ECO:0000256" key="3">
    <source>
        <dbReference type="ARBA" id="ARBA00022553"/>
    </source>
</evidence>
<accession>A0ABU3ALJ8</accession>
<dbReference type="SMART" id="SM00823">
    <property type="entry name" value="PKS_PP"/>
    <property type="match status" value="1"/>
</dbReference>
<dbReference type="InterPro" id="IPR032821">
    <property type="entry name" value="PKS_assoc"/>
</dbReference>
<dbReference type="InterPro" id="IPR016035">
    <property type="entry name" value="Acyl_Trfase/lysoPLipase"/>
</dbReference>
<dbReference type="Gene3D" id="6.10.40.10">
    <property type="match status" value="1"/>
</dbReference>
<dbReference type="SUPFAM" id="SSF55048">
    <property type="entry name" value="Probable ACP-binding domain of malonyl-CoA ACP transacylase"/>
    <property type="match status" value="1"/>
</dbReference>
<dbReference type="SMART" id="SM00822">
    <property type="entry name" value="PKS_KR"/>
    <property type="match status" value="1"/>
</dbReference>
<dbReference type="InterPro" id="IPR015083">
    <property type="entry name" value="NorB/c/GfsB-D-like_docking"/>
</dbReference>
<dbReference type="InterPro" id="IPR014031">
    <property type="entry name" value="Ketoacyl_synth_C"/>
</dbReference>
<dbReference type="PROSITE" id="PS52004">
    <property type="entry name" value="KS3_2"/>
    <property type="match status" value="1"/>
</dbReference>
<keyword evidence="6" id="KW-0511">Multifunctional enzyme</keyword>
<keyword evidence="13" id="KW-1185">Reference proteome</keyword>
<evidence type="ECO:0000313" key="12">
    <source>
        <dbReference type="EMBL" id="MDT0610818.1"/>
    </source>
</evidence>
<dbReference type="InterPro" id="IPR036736">
    <property type="entry name" value="ACP-like_sf"/>
</dbReference>
<name>A0ABU3ALJ8_9ACTN</name>
<dbReference type="Pfam" id="PF08990">
    <property type="entry name" value="Docking"/>
    <property type="match status" value="1"/>
</dbReference>
<evidence type="ECO:0000313" key="13">
    <source>
        <dbReference type="Proteomes" id="UP001180724"/>
    </source>
</evidence>
<protein>
    <submittedName>
        <fullName evidence="12">Type I polyketide synthase</fullName>
    </submittedName>
</protein>
<evidence type="ECO:0000256" key="4">
    <source>
        <dbReference type="ARBA" id="ARBA00022679"/>
    </source>
</evidence>
<dbReference type="Gene3D" id="6.10.140.1830">
    <property type="match status" value="1"/>
</dbReference>
<dbReference type="Pfam" id="PF00109">
    <property type="entry name" value="ketoacyl-synt"/>
    <property type="match status" value="1"/>
</dbReference>
<dbReference type="Pfam" id="PF00550">
    <property type="entry name" value="PP-binding"/>
    <property type="match status" value="1"/>
</dbReference>
<dbReference type="Gene3D" id="1.10.1200.10">
    <property type="entry name" value="ACP-like"/>
    <property type="match status" value="1"/>
</dbReference>
<dbReference type="Pfam" id="PF02801">
    <property type="entry name" value="Ketoacyl-synt_C"/>
    <property type="match status" value="1"/>
</dbReference>
<dbReference type="SUPFAM" id="SSF53901">
    <property type="entry name" value="Thiolase-like"/>
    <property type="match status" value="1"/>
</dbReference>
<sequence length="1665" mass="172352">MVNEEKLRAYLKRATADLQQTRQRLREVEARSHEPIAIVGMSCRYPGGATTPDALWQLVADGVDAVGPFPADRGWDLERIYDPEPEKPGRTYVREGGFLYDAAEFDAEFFGISPLEATRMDPQQRLLLETSWEAVERAGIVPGTLRGSPTGVFAGLMYHDYTGGAPGGSLISGQVAYELGLEGPAVSVDTACSSSLVALHLAVQSLRTGECDLALAGGVAVMSTPEIFLDFSRRRGLAPDGRCKSFSDDADGTAWAEGVGVLVLERLSDARRHGRRVLGVVRGSAVNQDGASNGIMAPNGPSQVKVIRQALADAGLTPADVDAVEAHGTGTALGDPIEAQALLATYGQERPADRPLLLGSVKSNLGHPQAAAGIAGVIKMVMAMRHGILPKTLHLGEPSRHVDWSSGAVSLLAEATPWPKVDRPRRSAVSSFGFSGTNAHIVLEEPEPADVPAEERGAVPGADTAQVVPLLLSGRSDTALRSAAGRLAAHLERTPSGTSEATAGLGDTGYALATTRSAFEQRAVVLAGGPDGAADPAAALHALAAGTATPEAVTGTADLTGRTVFVFPGQGSQWAGMATELLDGSPVFAARLAACEEALNAFVDWSVTEVLRGEPGAPSAERVDVVQPLLWAVMVSLAEQWRAHGVEPDAVVGHSQGEIAAACVAGALSLHDGARVVALRSRAIAEVLGGSGGMLAVGLPAAGVADRLAGYGERISLAADNGAGSVVLSGDVDALDELQAALAADGVRAKRVPVDYASHSAHVEALRERLHTDLAPLAPAAGRIPMMSTVTGDWVDGDGLDAGYWFRNLRGLVRFAPAVERLAGTGHAAFVEVSPHPVLTMSIQETLAARDGDTVVVGTLRREEGGPRRFATSLAEVYVRGVAVDWTPFFPGARTVEVPTYPFRRKRHWEVDEGHRTPDAAAAPPHGAVEPAPVAAFWQDVTAGDTAAVARTLGIGATGPVGLDTVVPALADWRHRTQRSSTVESWRYRLTWSPLTVSGAGARMTLGDGWLVVRPDGSARAAAVADGLGERGATVVTATADTDHLALAGLLRGALDGREPAGVVSLLGLADGTDDTAAEGGFALPPGLARTLTLLRALADVPTAPLWCVTSGAVAVDPFEDVAPQAAALWGLGTVLALDLPRHGWGGLADLGGPHDVTARAGGSPETDDAGVLDRLCAVLTGAVRPDGAGRRSGAPEEAVALRKHGTFARRLVRAPLGEVAGEPWRPHGTVLVTGGTGAVGAHVARWLARAGAEHLVLTGRRGPDAPGAGELADELTALGAEVTLAACDVADPAAVTALLAGLPADRPLTAVLHAAGVLTEEPPLSATDPARFAEAIRAKAGGAAVLDAALGDRPLEAFVLFASGAAVWGTSGQPAYATANAWLDGLAQRRRARGLTATSVAWGSWAGGGMVAEESDAHLRRMGLAAMDPELAAEALAQALDRGESHLVVADIDWARFTPVYTLGRERPLLHELPEARRAAAGEDGPDAPGGGGTDLADRLAGLPEPEQRRRLAELVAGQAAAVLGHDGGSAIAPDRAFKEFGFDSVSAVDLRNRLGTATGLRLPATVVFDHATPGALADHLWTLLCQDAADAVVPLTVELDRLEARLAGMSAEELTADRVTARLNTLVERVAQSLGGTGTVVERLKDASTEDLFDLIDNELGAS</sequence>
<evidence type="ECO:0000256" key="2">
    <source>
        <dbReference type="ARBA" id="ARBA00022450"/>
    </source>
</evidence>
<evidence type="ECO:0000256" key="8">
    <source>
        <dbReference type="SAM" id="Coils"/>
    </source>
</evidence>
<dbReference type="Pfam" id="PF00698">
    <property type="entry name" value="Acyl_transf_1"/>
    <property type="match status" value="1"/>
</dbReference>
<keyword evidence="3" id="KW-0597">Phosphoprotein</keyword>
<dbReference type="SUPFAM" id="SSF52151">
    <property type="entry name" value="FabD/lysophospholipase-like"/>
    <property type="match status" value="1"/>
</dbReference>
<dbReference type="Pfam" id="PF16197">
    <property type="entry name" value="KAsynt_C_assoc"/>
    <property type="match status" value="1"/>
</dbReference>
<dbReference type="InterPro" id="IPR020806">
    <property type="entry name" value="PKS_PP-bd"/>
</dbReference>
<reference evidence="12" key="1">
    <citation type="submission" date="2024-05" db="EMBL/GenBank/DDBJ databases">
        <title>30 novel species of actinomycetes from the DSMZ collection.</title>
        <authorList>
            <person name="Nouioui I."/>
        </authorList>
    </citation>
    <scope>NUCLEOTIDE SEQUENCE</scope>
    <source>
        <strain evidence="12">DSM 40712</strain>
    </source>
</reference>
<dbReference type="InterPro" id="IPR018201">
    <property type="entry name" value="Ketoacyl_synth_AS"/>
</dbReference>
<dbReference type="SMART" id="SM00827">
    <property type="entry name" value="PKS_AT"/>
    <property type="match status" value="1"/>
</dbReference>
<dbReference type="Gene3D" id="3.40.366.10">
    <property type="entry name" value="Malonyl-Coenzyme A Acyl Carrier Protein, domain 2"/>
    <property type="match status" value="1"/>
</dbReference>
<feature type="domain" description="Ketosynthase family 3 (KS3)" evidence="11">
    <location>
        <begin position="33"/>
        <end position="445"/>
    </location>
</feature>
<dbReference type="InterPro" id="IPR013968">
    <property type="entry name" value="PKS_KR"/>
</dbReference>
<evidence type="ECO:0000256" key="6">
    <source>
        <dbReference type="ARBA" id="ARBA00023268"/>
    </source>
</evidence>
<dbReference type="InterPro" id="IPR050091">
    <property type="entry name" value="PKS_NRPS_Biosynth_Enz"/>
</dbReference>
<dbReference type="CDD" id="cd00833">
    <property type="entry name" value="PKS"/>
    <property type="match status" value="1"/>
</dbReference>
<dbReference type="Pfam" id="PF18369">
    <property type="entry name" value="PKS_DE"/>
    <property type="match status" value="1"/>
</dbReference>
<keyword evidence="8" id="KW-0175">Coiled coil</keyword>
<evidence type="ECO:0000256" key="7">
    <source>
        <dbReference type="ARBA" id="ARBA00023315"/>
    </source>
</evidence>
<dbReference type="PROSITE" id="PS50075">
    <property type="entry name" value="CARRIER"/>
    <property type="match status" value="1"/>
</dbReference>
<keyword evidence="5" id="KW-0045">Antibiotic biosynthesis</keyword>
<evidence type="ECO:0000256" key="1">
    <source>
        <dbReference type="ARBA" id="ARBA00001957"/>
    </source>
</evidence>
<dbReference type="EMBL" id="JAVRFH010000009">
    <property type="protein sequence ID" value="MDT0610818.1"/>
    <property type="molecule type" value="Genomic_DNA"/>
</dbReference>
<dbReference type="NCBIfam" id="NF045894">
    <property type="entry name" value="PKS_plus_SDR"/>
    <property type="match status" value="1"/>
</dbReference>
<dbReference type="Proteomes" id="UP001180724">
    <property type="component" value="Unassembled WGS sequence"/>
</dbReference>
<dbReference type="InterPro" id="IPR036291">
    <property type="entry name" value="NAD(P)-bd_dom_sf"/>
</dbReference>
<dbReference type="PANTHER" id="PTHR43775:SF51">
    <property type="entry name" value="INACTIVE PHENOLPHTHIOCEROL SYNTHESIS POLYKETIDE SYNTHASE TYPE I PKS1-RELATED"/>
    <property type="match status" value="1"/>
</dbReference>
<keyword evidence="2" id="KW-0596">Phosphopantetheine</keyword>
<dbReference type="InterPro" id="IPR020841">
    <property type="entry name" value="PKS_Beta-ketoAc_synthase_dom"/>
</dbReference>
<dbReference type="InterPro" id="IPR009081">
    <property type="entry name" value="PP-bd_ACP"/>
</dbReference>
<dbReference type="SMART" id="SM00825">
    <property type="entry name" value="PKS_KS"/>
    <property type="match status" value="1"/>
</dbReference>
<feature type="region of interest" description="Disordered" evidence="9">
    <location>
        <begin position="1480"/>
        <end position="1501"/>
    </location>
</feature>
<proteinExistence type="predicted"/>
<evidence type="ECO:0000259" key="10">
    <source>
        <dbReference type="PROSITE" id="PS50075"/>
    </source>
</evidence>
<dbReference type="InterPro" id="IPR014030">
    <property type="entry name" value="Ketoacyl_synth_N"/>
</dbReference>
<dbReference type="SMART" id="SM01294">
    <property type="entry name" value="PKS_PP_betabranch"/>
    <property type="match status" value="1"/>
</dbReference>
<dbReference type="Pfam" id="PF08659">
    <property type="entry name" value="KR"/>
    <property type="match status" value="1"/>
</dbReference>
<dbReference type="InterPro" id="IPR016036">
    <property type="entry name" value="Malonyl_transacylase_ACP-bd"/>
</dbReference>
<evidence type="ECO:0000256" key="5">
    <source>
        <dbReference type="ARBA" id="ARBA00023194"/>
    </source>
</evidence>
<comment type="cofactor">
    <cofactor evidence="1">
        <name>pantetheine 4'-phosphate</name>
        <dbReference type="ChEBI" id="CHEBI:47942"/>
    </cofactor>
</comment>
<dbReference type="SUPFAM" id="SSF47336">
    <property type="entry name" value="ACP-like"/>
    <property type="match status" value="1"/>
</dbReference>
<dbReference type="InterPro" id="IPR001227">
    <property type="entry name" value="Ac_transferase_dom_sf"/>
</dbReference>
<dbReference type="SUPFAM" id="SSF101173">
    <property type="entry name" value="Docking domain B of the erythromycin polyketide synthase (DEBS)"/>
    <property type="match status" value="1"/>
</dbReference>
<dbReference type="CDD" id="cd08952">
    <property type="entry name" value="KR_1_SDR_x"/>
    <property type="match status" value="1"/>
</dbReference>
<dbReference type="InterPro" id="IPR057326">
    <property type="entry name" value="KR_dom"/>
</dbReference>
<dbReference type="PANTHER" id="PTHR43775">
    <property type="entry name" value="FATTY ACID SYNTHASE"/>
    <property type="match status" value="1"/>
</dbReference>
<dbReference type="InterPro" id="IPR006162">
    <property type="entry name" value="Ppantetheine_attach_site"/>
</dbReference>
<dbReference type="InterPro" id="IPR041618">
    <property type="entry name" value="PKS_DE"/>
</dbReference>
<dbReference type="Gene3D" id="3.40.47.10">
    <property type="match status" value="1"/>
</dbReference>
<comment type="caution">
    <text evidence="12">The sequence shown here is derived from an EMBL/GenBank/DDBJ whole genome shotgun (WGS) entry which is preliminary data.</text>
</comment>
<evidence type="ECO:0000259" key="11">
    <source>
        <dbReference type="PROSITE" id="PS52004"/>
    </source>
</evidence>
<dbReference type="PROSITE" id="PS00012">
    <property type="entry name" value="PHOSPHOPANTETHEINE"/>
    <property type="match status" value="1"/>
</dbReference>
<feature type="coiled-coil region" evidence="8">
    <location>
        <begin position="4"/>
        <end position="31"/>
    </location>
</feature>
<organism evidence="12 13">
    <name type="scientific">Streptomyces lancefieldiae</name>
    <dbReference type="NCBI Taxonomy" id="3075520"/>
    <lineage>
        <taxon>Bacteria</taxon>
        <taxon>Bacillati</taxon>
        <taxon>Actinomycetota</taxon>
        <taxon>Actinomycetes</taxon>
        <taxon>Kitasatosporales</taxon>
        <taxon>Streptomycetaceae</taxon>
        <taxon>Streptomyces</taxon>
    </lineage>
</organism>
<dbReference type="InterPro" id="IPR036299">
    <property type="entry name" value="Polyketide_synth_docking_sf"/>
</dbReference>
<dbReference type="Gene3D" id="3.30.70.3290">
    <property type="match status" value="1"/>
</dbReference>
<dbReference type="SUPFAM" id="SSF51735">
    <property type="entry name" value="NAD(P)-binding Rossmann-fold domains"/>
    <property type="match status" value="2"/>
</dbReference>
<keyword evidence="4" id="KW-0808">Transferase</keyword>
<feature type="domain" description="Carrier" evidence="10">
    <location>
        <begin position="1511"/>
        <end position="1586"/>
    </location>
</feature>
<dbReference type="Gene3D" id="3.40.50.720">
    <property type="entry name" value="NAD(P)-binding Rossmann-like Domain"/>
    <property type="match status" value="1"/>
</dbReference>
<evidence type="ECO:0000256" key="9">
    <source>
        <dbReference type="SAM" id="MobiDB-lite"/>
    </source>
</evidence>
<dbReference type="InterPro" id="IPR014043">
    <property type="entry name" value="Acyl_transferase_dom"/>
</dbReference>
<dbReference type="InterPro" id="IPR016039">
    <property type="entry name" value="Thiolase-like"/>
</dbReference>